<evidence type="ECO:0000313" key="6">
    <source>
        <dbReference type="EMBL" id="OMO95415.1"/>
    </source>
</evidence>
<organism evidence="6 7">
    <name type="scientific">Corchorus olitorius</name>
    <dbReference type="NCBI Taxonomy" id="93759"/>
    <lineage>
        <taxon>Eukaryota</taxon>
        <taxon>Viridiplantae</taxon>
        <taxon>Streptophyta</taxon>
        <taxon>Embryophyta</taxon>
        <taxon>Tracheophyta</taxon>
        <taxon>Spermatophyta</taxon>
        <taxon>Magnoliopsida</taxon>
        <taxon>eudicotyledons</taxon>
        <taxon>Gunneridae</taxon>
        <taxon>Pentapetalae</taxon>
        <taxon>rosids</taxon>
        <taxon>malvids</taxon>
        <taxon>Malvales</taxon>
        <taxon>Malvaceae</taxon>
        <taxon>Grewioideae</taxon>
        <taxon>Apeibeae</taxon>
        <taxon>Corchorus</taxon>
    </lineage>
</organism>
<dbReference type="InterPro" id="IPR002048">
    <property type="entry name" value="EF_hand_dom"/>
</dbReference>
<reference evidence="7" key="1">
    <citation type="submission" date="2013-09" db="EMBL/GenBank/DDBJ databases">
        <title>Corchorus olitorius genome sequencing.</title>
        <authorList>
            <person name="Alam M."/>
            <person name="Haque M.S."/>
            <person name="Islam M.S."/>
            <person name="Emdad E.M."/>
            <person name="Islam M.M."/>
            <person name="Ahmed B."/>
            <person name="Halim A."/>
            <person name="Hossen Q.M.M."/>
            <person name="Hossain M.Z."/>
            <person name="Ahmed R."/>
            <person name="Khan M.M."/>
            <person name="Islam R."/>
            <person name="Rashid M.M."/>
            <person name="Khan S.A."/>
            <person name="Rahman M.S."/>
            <person name="Alam M."/>
            <person name="Yahiya A.S."/>
            <person name="Khan M.S."/>
            <person name="Azam M.S."/>
            <person name="Haque T."/>
            <person name="Lashkar M.Z.H."/>
            <person name="Akhand A.I."/>
            <person name="Morshed G."/>
            <person name="Roy S."/>
            <person name="Uddin K.S."/>
            <person name="Rabeya T."/>
            <person name="Hossain A.S."/>
            <person name="Chowdhury A."/>
            <person name="Snigdha A.R."/>
            <person name="Mortoza M.S."/>
            <person name="Matin S.A."/>
            <person name="Hoque S.M.E."/>
            <person name="Islam M.K."/>
            <person name="Roy D.K."/>
            <person name="Haider R."/>
            <person name="Moosa M.M."/>
            <person name="Elias S.M."/>
            <person name="Hasan A.M."/>
            <person name="Jahan S."/>
            <person name="Shafiuddin M."/>
            <person name="Mahmood N."/>
            <person name="Shommy N.S."/>
        </authorList>
    </citation>
    <scope>NUCLEOTIDE SEQUENCE [LARGE SCALE GENOMIC DNA]</scope>
    <source>
        <strain evidence="7">cv. O-4</strain>
    </source>
</reference>
<evidence type="ECO:0000259" key="5">
    <source>
        <dbReference type="PROSITE" id="PS50222"/>
    </source>
</evidence>
<dbReference type="PROSITE" id="PS00018">
    <property type="entry name" value="EF_HAND_1"/>
    <property type="match status" value="2"/>
</dbReference>
<protein>
    <submittedName>
        <fullName evidence="6">Calcium-binding EF-hand</fullName>
    </submittedName>
</protein>
<dbReference type="SMART" id="SM00054">
    <property type="entry name" value="EFh"/>
    <property type="match status" value="2"/>
</dbReference>
<dbReference type="PROSITE" id="PS50222">
    <property type="entry name" value="EF_HAND_2"/>
    <property type="match status" value="2"/>
</dbReference>
<dbReference type="STRING" id="93759.A0A1R3JKU7"/>
<accession>A0A1R3JKU7</accession>
<dbReference type="CDD" id="cd00051">
    <property type="entry name" value="EFh"/>
    <property type="match status" value="1"/>
</dbReference>
<feature type="domain" description="EF-hand" evidence="5">
    <location>
        <begin position="18"/>
        <end position="53"/>
    </location>
</feature>
<keyword evidence="1" id="KW-0479">Metal-binding</keyword>
<proteinExistence type="predicted"/>
<dbReference type="Proteomes" id="UP000187203">
    <property type="component" value="Unassembled WGS sequence"/>
</dbReference>
<dbReference type="SUPFAM" id="SSF57850">
    <property type="entry name" value="RING/U-box"/>
    <property type="match status" value="1"/>
</dbReference>
<evidence type="ECO:0000313" key="7">
    <source>
        <dbReference type="Proteomes" id="UP000187203"/>
    </source>
</evidence>
<keyword evidence="2" id="KW-0863">Zinc-finger</keyword>
<sequence>MDEVRETAMAYYEHLPQSQKNEATKFFKSLDSDGDGKINVKEFMNWVKQRGFKSINRYETIFKELDKDENGTLDFDEVLTLFYMYKTGRFMFCDGCGAFIKGVYFTCLKCFNTGKSAEGCDLCCSCYGGNNFNHRVDHATFVDSYALLMSIWRQNKPSSSWNQMDYFATGGSSSSSFFYVGGSHLSTASSSGCSF</sequence>
<keyword evidence="4" id="KW-0106">Calcium</keyword>
<keyword evidence="3" id="KW-0862">Zinc</keyword>
<evidence type="ECO:0000256" key="4">
    <source>
        <dbReference type="ARBA" id="ARBA00022837"/>
    </source>
</evidence>
<dbReference type="OrthoDB" id="8785703at2759"/>
<name>A0A1R3JKU7_9ROSI</name>
<evidence type="ECO:0000256" key="3">
    <source>
        <dbReference type="ARBA" id="ARBA00022833"/>
    </source>
</evidence>
<evidence type="ECO:0000256" key="1">
    <source>
        <dbReference type="ARBA" id="ARBA00022723"/>
    </source>
</evidence>
<dbReference type="InterPro" id="IPR011992">
    <property type="entry name" value="EF-hand-dom_pair"/>
</dbReference>
<feature type="domain" description="EF-hand" evidence="5">
    <location>
        <begin position="54"/>
        <end position="88"/>
    </location>
</feature>
<dbReference type="GO" id="GO:0008270">
    <property type="term" value="F:zinc ion binding"/>
    <property type="evidence" value="ECO:0007669"/>
    <property type="project" value="UniProtKB-KW"/>
</dbReference>
<dbReference type="PROSITE" id="PS00303">
    <property type="entry name" value="S100_CABP"/>
    <property type="match status" value="1"/>
</dbReference>
<dbReference type="Pfam" id="PF13499">
    <property type="entry name" value="EF-hand_7"/>
    <property type="match status" value="1"/>
</dbReference>
<comment type="caution">
    <text evidence="6">The sequence shown here is derived from an EMBL/GenBank/DDBJ whole genome shotgun (WGS) entry which is preliminary data.</text>
</comment>
<dbReference type="EMBL" id="AWUE01015839">
    <property type="protein sequence ID" value="OMO95415.1"/>
    <property type="molecule type" value="Genomic_DNA"/>
</dbReference>
<evidence type="ECO:0000256" key="2">
    <source>
        <dbReference type="ARBA" id="ARBA00022771"/>
    </source>
</evidence>
<dbReference type="SUPFAM" id="SSF47473">
    <property type="entry name" value="EF-hand"/>
    <property type="match status" value="1"/>
</dbReference>
<dbReference type="GO" id="GO:0005509">
    <property type="term" value="F:calcium ion binding"/>
    <property type="evidence" value="ECO:0007669"/>
    <property type="project" value="InterPro"/>
</dbReference>
<gene>
    <name evidence="6" type="ORF">COLO4_15901</name>
</gene>
<keyword evidence="7" id="KW-1185">Reference proteome</keyword>
<dbReference type="InterPro" id="IPR043145">
    <property type="entry name" value="Znf_ZZ_sf"/>
</dbReference>
<dbReference type="InterPro" id="IPR001751">
    <property type="entry name" value="S100/CaBP7/8-like_CS"/>
</dbReference>
<dbReference type="AlphaFoldDB" id="A0A1R3JKU7"/>
<dbReference type="Gene3D" id="1.10.238.10">
    <property type="entry name" value="EF-hand"/>
    <property type="match status" value="1"/>
</dbReference>
<dbReference type="InterPro" id="IPR018247">
    <property type="entry name" value="EF_Hand_1_Ca_BS"/>
</dbReference>
<dbReference type="Gene3D" id="3.30.60.90">
    <property type="match status" value="1"/>
</dbReference>